<evidence type="ECO:0000256" key="3">
    <source>
        <dbReference type="ARBA" id="ARBA00022989"/>
    </source>
</evidence>
<keyword evidence="7" id="KW-1185">Reference proteome</keyword>
<name>A0ABY0T0H3_9RHOB</name>
<keyword evidence="2 5" id="KW-0812">Transmembrane</keyword>
<feature type="transmembrane region" description="Helical" evidence="5">
    <location>
        <begin position="46"/>
        <end position="69"/>
    </location>
</feature>
<dbReference type="PANTHER" id="PTHR12714:SF9">
    <property type="entry name" value="PROTEIN-S-ISOPRENYLCYSTEINE O-METHYLTRANSFERASE"/>
    <property type="match status" value="1"/>
</dbReference>
<evidence type="ECO:0000256" key="1">
    <source>
        <dbReference type="ARBA" id="ARBA00004127"/>
    </source>
</evidence>
<evidence type="ECO:0000256" key="2">
    <source>
        <dbReference type="ARBA" id="ARBA00022692"/>
    </source>
</evidence>
<organism evidence="6 7">
    <name type="scientific">Sulfitobacter litoralis</name>
    <dbReference type="NCBI Taxonomy" id="335975"/>
    <lineage>
        <taxon>Bacteria</taxon>
        <taxon>Pseudomonadati</taxon>
        <taxon>Pseudomonadota</taxon>
        <taxon>Alphaproteobacteria</taxon>
        <taxon>Rhodobacterales</taxon>
        <taxon>Roseobacteraceae</taxon>
        <taxon>Sulfitobacter</taxon>
    </lineage>
</organism>
<feature type="transmembrane region" description="Helical" evidence="5">
    <location>
        <begin position="89"/>
        <end position="110"/>
    </location>
</feature>
<feature type="transmembrane region" description="Helical" evidence="5">
    <location>
        <begin position="6"/>
        <end position="26"/>
    </location>
</feature>
<keyword evidence="3 5" id="KW-1133">Transmembrane helix</keyword>
<protein>
    <submittedName>
        <fullName evidence="6">Protein-S-isoprenylcysteine O-methyltransferase Ste14</fullName>
    </submittedName>
</protein>
<dbReference type="PANTHER" id="PTHR12714">
    <property type="entry name" value="PROTEIN-S ISOPRENYLCYSTEINE O-METHYLTRANSFERASE"/>
    <property type="match status" value="1"/>
</dbReference>
<dbReference type="RefSeq" id="WP_093734498.1">
    <property type="nucleotide sequence ID" value="NZ_FNJD01000040.1"/>
</dbReference>
<dbReference type="InterPro" id="IPR007318">
    <property type="entry name" value="Phopholipid_MeTrfase"/>
</dbReference>
<sequence>MMHEIGYSGAWQLAVIAIIIASWVLYRYFAPDNWREWASAGTVQAFIIALYAEMYGFPLTVYAAVRLLGIDNDNLSANLWSSLLGIGDMAMVLAMIAGYAFVIMGVVLVVKGWRQLYAARHSKVLATDRLYSLVRHPQYLGLFLILFGEGVVHWPTVFSVSLFPIIVLAYVLLARREEKRMLEEFGEQYRTYQQLVPGFIPRWDRSRDAIMMWLLFRN</sequence>
<evidence type="ECO:0000256" key="4">
    <source>
        <dbReference type="ARBA" id="ARBA00023136"/>
    </source>
</evidence>
<reference evidence="6 7" key="1">
    <citation type="submission" date="2016-10" db="EMBL/GenBank/DDBJ databases">
        <authorList>
            <person name="Varghese N."/>
            <person name="Submissions S."/>
        </authorList>
    </citation>
    <scope>NUCLEOTIDE SEQUENCE [LARGE SCALE GENOMIC DNA]</scope>
    <source>
        <strain evidence="6 7">DSM 17584</strain>
    </source>
</reference>
<proteinExistence type="predicted"/>
<evidence type="ECO:0000313" key="7">
    <source>
        <dbReference type="Proteomes" id="UP000198646"/>
    </source>
</evidence>
<feature type="transmembrane region" description="Helical" evidence="5">
    <location>
        <begin position="154"/>
        <end position="173"/>
    </location>
</feature>
<comment type="caution">
    <text evidence="6">The sequence shown here is derived from an EMBL/GenBank/DDBJ whole genome shotgun (WGS) entry which is preliminary data.</text>
</comment>
<dbReference type="Proteomes" id="UP000198646">
    <property type="component" value="Unassembled WGS sequence"/>
</dbReference>
<evidence type="ECO:0000256" key="5">
    <source>
        <dbReference type="SAM" id="Phobius"/>
    </source>
</evidence>
<dbReference type="EMBL" id="FNJD01000040">
    <property type="protein sequence ID" value="SDP76986.1"/>
    <property type="molecule type" value="Genomic_DNA"/>
</dbReference>
<comment type="subcellular location">
    <subcellularLocation>
        <location evidence="1">Endomembrane system</location>
        <topology evidence="1">Multi-pass membrane protein</topology>
    </subcellularLocation>
</comment>
<gene>
    <name evidence="6" type="ORF">SAMN04488512_1402</name>
</gene>
<dbReference type="Gene3D" id="1.20.120.1630">
    <property type="match status" value="1"/>
</dbReference>
<evidence type="ECO:0000313" key="6">
    <source>
        <dbReference type="EMBL" id="SDP76986.1"/>
    </source>
</evidence>
<accession>A0ABY0T0H3</accession>
<keyword evidence="4 5" id="KW-0472">Membrane</keyword>
<dbReference type="Pfam" id="PF04191">
    <property type="entry name" value="PEMT"/>
    <property type="match status" value="1"/>
</dbReference>
<feature type="transmembrane region" description="Helical" evidence="5">
    <location>
        <begin position="130"/>
        <end position="148"/>
    </location>
</feature>